<evidence type="ECO:0000313" key="4">
    <source>
        <dbReference type="EMBL" id="PJE80893.1"/>
    </source>
</evidence>
<dbReference type="InterPro" id="IPR044084">
    <property type="entry name" value="AvModA-like_subst-bd"/>
</dbReference>
<keyword evidence="3" id="KW-0732">Signal</keyword>
<keyword evidence="1" id="KW-0500">Molybdenum</keyword>
<dbReference type="PANTHER" id="PTHR30632">
    <property type="entry name" value="MOLYBDATE-BINDING PERIPLASMIC PROTEIN"/>
    <property type="match status" value="1"/>
</dbReference>
<keyword evidence="2" id="KW-0479">Metal-binding</keyword>
<dbReference type="Pfam" id="PF13531">
    <property type="entry name" value="SBP_bac_11"/>
    <property type="match status" value="1"/>
</dbReference>
<dbReference type="GO" id="GO:0046872">
    <property type="term" value="F:metal ion binding"/>
    <property type="evidence" value="ECO:0007669"/>
    <property type="project" value="UniProtKB-KW"/>
</dbReference>
<dbReference type="PIRSF" id="PIRSF004846">
    <property type="entry name" value="ModA"/>
    <property type="match status" value="1"/>
</dbReference>
<dbReference type="GO" id="GO:0030973">
    <property type="term" value="F:molybdate ion binding"/>
    <property type="evidence" value="ECO:0007669"/>
    <property type="project" value="InterPro"/>
</dbReference>
<sequence length="242" mass="27134">MPVSQVFSAVSLPEKTEVSLKVAVAANFKPILEQLVKDFKRKYSYQVSLSFASSGTFYNQISHGAPYDVFLSADRKRPEMLEQEQKTIEGSRLTYAYGELALWHKDVNRLTLDDLIHQNGHIAIANPDTAPYGVAAVETLKHNHLLEKLKNKLVRGTSIQQTWQFVDSGNASAGFVALSQVIGHVDPTSYRIIPNNNYSPIQQDMVILRSSQHIKAAREFSRFLLSEHSQQYIEAHGYSGAL</sequence>
<comment type="caution">
    <text evidence="4">The sequence shown here is derived from an EMBL/GenBank/DDBJ whole genome shotgun (WGS) entry which is preliminary data.</text>
</comment>
<dbReference type="InterPro" id="IPR005950">
    <property type="entry name" value="ModA"/>
</dbReference>
<dbReference type="FunFam" id="3.40.190.10:FF:000035">
    <property type="entry name" value="Molybdate ABC transporter substrate-binding protein"/>
    <property type="match status" value="1"/>
</dbReference>
<organism evidence="4">
    <name type="scientific">invertebrate metagenome</name>
    <dbReference type="NCBI Taxonomy" id="1711999"/>
    <lineage>
        <taxon>unclassified sequences</taxon>
        <taxon>metagenomes</taxon>
        <taxon>organismal metagenomes</taxon>
    </lineage>
</organism>
<evidence type="ECO:0000256" key="1">
    <source>
        <dbReference type="ARBA" id="ARBA00022505"/>
    </source>
</evidence>
<dbReference type="CDD" id="cd13539">
    <property type="entry name" value="PBP2_AvModA"/>
    <property type="match status" value="1"/>
</dbReference>
<reference evidence="4" key="1">
    <citation type="journal article" date="2017" name="Appl. Environ. Microbiol.">
        <title>Molecular characterization of an Endozoicomonas-like organism causing infection in king scallop Pecten maximus L.</title>
        <authorList>
            <person name="Cano I."/>
            <person name="van Aerle R."/>
            <person name="Ross S."/>
            <person name="Verner-Jeffreys D.W."/>
            <person name="Paley R.K."/>
            <person name="Rimmer G."/>
            <person name="Ryder D."/>
            <person name="Hooper P."/>
            <person name="Stone D."/>
            <person name="Feist S.W."/>
        </authorList>
    </citation>
    <scope>NUCLEOTIDE SEQUENCE</scope>
</reference>
<dbReference type="SUPFAM" id="SSF53850">
    <property type="entry name" value="Periplasmic binding protein-like II"/>
    <property type="match status" value="1"/>
</dbReference>
<gene>
    <name evidence="4" type="primary">modA</name>
    <name evidence="4" type="ORF">CI610_00141</name>
</gene>
<dbReference type="NCBIfam" id="TIGR01256">
    <property type="entry name" value="modA"/>
    <property type="match status" value="1"/>
</dbReference>
<dbReference type="GO" id="GO:0015689">
    <property type="term" value="P:molybdate ion transport"/>
    <property type="evidence" value="ECO:0007669"/>
    <property type="project" value="InterPro"/>
</dbReference>
<protein>
    <submittedName>
        <fullName evidence="4">Molybdate-binding periplasmic protein</fullName>
    </submittedName>
</protein>
<name>A0A2H9TCH9_9ZZZZ</name>
<dbReference type="Gene3D" id="3.40.190.10">
    <property type="entry name" value="Periplasmic binding protein-like II"/>
    <property type="match status" value="2"/>
</dbReference>
<dbReference type="EMBL" id="NSIT01000003">
    <property type="protein sequence ID" value="PJE80893.1"/>
    <property type="molecule type" value="Genomic_DNA"/>
</dbReference>
<accession>A0A2H9TCH9</accession>
<evidence type="ECO:0000256" key="3">
    <source>
        <dbReference type="ARBA" id="ARBA00022729"/>
    </source>
</evidence>
<dbReference type="InterPro" id="IPR050682">
    <property type="entry name" value="ModA/WtpA"/>
</dbReference>
<dbReference type="AlphaFoldDB" id="A0A2H9TCH9"/>
<proteinExistence type="predicted"/>
<dbReference type="PANTHER" id="PTHR30632:SF14">
    <property type="entry name" value="TUNGSTATE_MOLYBDATE_CHROMATE-BINDING PROTEIN MODA"/>
    <property type="match status" value="1"/>
</dbReference>
<evidence type="ECO:0000256" key="2">
    <source>
        <dbReference type="ARBA" id="ARBA00022723"/>
    </source>
</evidence>